<keyword evidence="19" id="KW-1185">Reference proteome</keyword>
<dbReference type="InterPro" id="IPR036890">
    <property type="entry name" value="HATPase_C_sf"/>
</dbReference>
<evidence type="ECO:0000256" key="4">
    <source>
        <dbReference type="ARBA" id="ARBA00022475"/>
    </source>
</evidence>
<evidence type="ECO:0000256" key="5">
    <source>
        <dbReference type="ARBA" id="ARBA00022519"/>
    </source>
</evidence>
<dbReference type="Pfam" id="PF00672">
    <property type="entry name" value="HAMP"/>
    <property type="match status" value="1"/>
</dbReference>
<keyword evidence="14 15" id="KW-0472">Membrane</keyword>
<dbReference type="Proteomes" id="UP000759103">
    <property type="component" value="Unassembled WGS sequence"/>
</dbReference>
<dbReference type="SUPFAM" id="SSF47384">
    <property type="entry name" value="Homodimeric domain of signal transducing histidine kinase"/>
    <property type="match status" value="1"/>
</dbReference>
<evidence type="ECO:0000256" key="6">
    <source>
        <dbReference type="ARBA" id="ARBA00022553"/>
    </source>
</evidence>
<dbReference type="SMART" id="SM00388">
    <property type="entry name" value="HisKA"/>
    <property type="match status" value="1"/>
</dbReference>
<dbReference type="RefSeq" id="WP_219747340.1">
    <property type="nucleotide sequence ID" value="NZ_JAHXZN010000001.1"/>
</dbReference>
<keyword evidence="8 15" id="KW-0812">Transmembrane</keyword>
<feature type="transmembrane region" description="Helical" evidence="15">
    <location>
        <begin position="12"/>
        <end position="35"/>
    </location>
</feature>
<dbReference type="CDD" id="cd00082">
    <property type="entry name" value="HisKA"/>
    <property type="match status" value="1"/>
</dbReference>
<dbReference type="SMART" id="SM00304">
    <property type="entry name" value="HAMP"/>
    <property type="match status" value="1"/>
</dbReference>
<keyword evidence="5" id="KW-0997">Cell inner membrane</keyword>
<evidence type="ECO:0000256" key="11">
    <source>
        <dbReference type="ARBA" id="ARBA00022840"/>
    </source>
</evidence>
<keyword evidence="11" id="KW-0067">ATP-binding</keyword>
<evidence type="ECO:0000259" key="16">
    <source>
        <dbReference type="PROSITE" id="PS50109"/>
    </source>
</evidence>
<feature type="domain" description="Histidine kinase" evidence="16">
    <location>
        <begin position="246"/>
        <end position="446"/>
    </location>
</feature>
<dbReference type="InterPro" id="IPR003660">
    <property type="entry name" value="HAMP_dom"/>
</dbReference>
<evidence type="ECO:0000256" key="13">
    <source>
        <dbReference type="ARBA" id="ARBA00023012"/>
    </source>
</evidence>
<evidence type="ECO:0000256" key="1">
    <source>
        <dbReference type="ARBA" id="ARBA00000085"/>
    </source>
</evidence>
<organism evidence="18 19">
    <name type="scientific">Sphingomonas citri</name>
    <dbReference type="NCBI Taxonomy" id="2862499"/>
    <lineage>
        <taxon>Bacteria</taxon>
        <taxon>Pseudomonadati</taxon>
        <taxon>Pseudomonadota</taxon>
        <taxon>Alphaproteobacteria</taxon>
        <taxon>Sphingomonadales</taxon>
        <taxon>Sphingomonadaceae</taxon>
        <taxon>Sphingomonas</taxon>
    </lineage>
</organism>
<evidence type="ECO:0000313" key="19">
    <source>
        <dbReference type="Proteomes" id="UP000759103"/>
    </source>
</evidence>
<evidence type="ECO:0000256" key="15">
    <source>
        <dbReference type="SAM" id="Phobius"/>
    </source>
</evidence>
<comment type="subcellular location">
    <subcellularLocation>
        <location evidence="2">Cell inner membrane</location>
        <topology evidence="2">Multi-pass membrane protein</topology>
    </subcellularLocation>
</comment>
<feature type="domain" description="HAMP" evidence="17">
    <location>
        <begin position="187"/>
        <end position="238"/>
    </location>
</feature>
<keyword evidence="6" id="KW-0597">Phosphoprotein</keyword>
<dbReference type="Gene3D" id="1.10.287.130">
    <property type="match status" value="1"/>
</dbReference>
<dbReference type="InterPro" id="IPR004358">
    <property type="entry name" value="Sig_transdc_His_kin-like_C"/>
</dbReference>
<dbReference type="InterPro" id="IPR005467">
    <property type="entry name" value="His_kinase_dom"/>
</dbReference>
<evidence type="ECO:0000256" key="2">
    <source>
        <dbReference type="ARBA" id="ARBA00004429"/>
    </source>
</evidence>
<feature type="transmembrane region" description="Helical" evidence="15">
    <location>
        <begin position="163"/>
        <end position="185"/>
    </location>
</feature>
<evidence type="ECO:0000256" key="14">
    <source>
        <dbReference type="ARBA" id="ARBA00023136"/>
    </source>
</evidence>
<evidence type="ECO:0000256" key="7">
    <source>
        <dbReference type="ARBA" id="ARBA00022679"/>
    </source>
</evidence>
<evidence type="ECO:0000259" key="17">
    <source>
        <dbReference type="PROSITE" id="PS50885"/>
    </source>
</evidence>
<protein>
    <recommendedName>
        <fullName evidence="3">histidine kinase</fullName>
        <ecNumber evidence="3">2.7.13.3</ecNumber>
    </recommendedName>
</protein>
<dbReference type="PRINTS" id="PR00344">
    <property type="entry name" value="BCTRLSENSOR"/>
</dbReference>
<dbReference type="PANTHER" id="PTHR44936">
    <property type="entry name" value="SENSOR PROTEIN CREC"/>
    <property type="match status" value="1"/>
</dbReference>
<dbReference type="SUPFAM" id="SSF55874">
    <property type="entry name" value="ATPase domain of HSP90 chaperone/DNA topoisomerase II/histidine kinase"/>
    <property type="match status" value="1"/>
</dbReference>
<keyword evidence="9" id="KW-0547">Nucleotide-binding</keyword>
<gene>
    <name evidence="18" type="ORF">KZ820_03955</name>
</gene>
<keyword evidence="13" id="KW-0902">Two-component regulatory system</keyword>
<dbReference type="Gene3D" id="3.30.565.10">
    <property type="entry name" value="Histidine kinase-like ATPase, C-terminal domain"/>
    <property type="match status" value="1"/>
</dbReference>
<dbReference type="InterPro" id="IPR003661">
    <property type="entry name" value="HisK_dim/P_dom"/>
</dbReference>
<sequence>MTRPFRRAHSIAQPIFALVIASVVAATAILFFVTFSGPPPRVPPRPLEAITAALRGLPPPPLPPEFRRFRPPSGRFRTWRIEPLETLTAAAAPTPRWREKLDALTQARIAALLHVAPRDVLAFTELSPRGGGRELFGSFTVAWRLPQGWRVVRSPALPLFTRWHLNTLIAMLVAIVALSVPAWMLSRAISRPLARLAAAADRAGTGAPLPPLPEGGREVRELAHAVSTMHARLAGHAESRTAMLAAIAHDLGTPLSRLAFWVEQLPEGARDRAVADIDEMRLMIAEVLRFARHDVGRREETLVELSSLLDSLAEDMAVGGAAVTVAAGGPRAVVSGDPSGLRRLFANLIGNALRYGDSAELTWRIEDGRVTVSVADRGPGIDPAQAERLFEPFVRGDPSRNRSTGGTGLGLAIVRSIAARHGGTAVLANRDGAAGAVATVTLPLAR</sequence>
<evidence type="ECO:0000256" key="10">
    <source>
        <dbReference type="ARBA" id="ARBA00022777"/>
    </source>
</evidence>
<accession>A0ABS7BKC7</accession>
<dbReference type="EC" id="2.7.13.3" evidence="3"/>
<comment type="caution">
    <text evidence="18">The sequence shown here is derived from an EMBL/GenBank/DDBJ whole genome shotgun (WGS) entry which is preliminary data.</text>
</comment>
<dbReference type="PROSITE" id="PS50109">
    <property type="entry name" value="HIS_KIN"/>
    <property type="match status" value="1"/>
</dbReference>
<evidence type="ECO:0000256" key="12">
    <source>
        <dbReference type="ARBA" id="ARBA00022989"/>
    </source>
</evidence>
<comment type="catalytic activity">
    <reaction evidence="1">
        <text>ATP + protein L-histidine = ADP + protein N-phospho-L-histidine.</text>
        <dbReference type="EC" id="2.7.13.3"/>
    </reaction>
</comment>
<dbReference type="CDD" id="cd00075">
    <property type="entry name" value="HATPase"/>
    <property type="match status" value="1"/>
</dbReference>
<dbReference type="InterPro" id="IPR050980">
    <property type="entry name" value="2C_sensor_his_kinase"/>
</dbReference>
<evidence type="ECO:0000256" key="3">
    <source>
        <dbReference type="ARBA" id="ARBA00012438"/>
    </source>
</evidence>
<keyword evidence="7" id="KW-0808">Transferase</keyword>
<keyword evidence="10" id="KW-0418">Kinase</keyword>
<evidence type="ECO:0000256" key="8">
    <source>
        <dbReference type="ARBA" id="ARBA00022692"/>
    </source>
</evidence>
<dbReference type="PROSITE" id="PS50885">
    <property type="entry name" value="HAMP"/>
    <property type="match status" value="1"/>
</dbReference>
<dbReference type="EMBL" id="JAHXZN010000001">
    <property type="protein sequence ID" value="MBW6529879.1"/>
    <property type="molecule type" value="Genomic_DNA"/>
</dbReference>
<name>A0ABS7BKC7_9SPHN</name>
<proteinExistence type="predicted"/>
<keyword evidence="12 15" id="KW-1133">Transmembrane helix</keyword>
<dbReference type="SMART" id="SM00387">
    <property type="entry name" value="HATPase_c"/>
    <property type="match status" value="1"/>
</dbReference>
<dbReference type="InterPro" id="IPR003594">
    <property type="entry name" value="HATPase_dom"/>
</dbReference>
<dbReference type="InterPro" id="IPR036097">
    <property type="entry name" value="HisK_dim/P_sf"/>
</dbReference>
<dbReference type="Pfam" id="PF02518">
    <property type="entry name" value="HATPase_c"/>
    <property type="match status" value="1"/>
</dbReference>
<keyword evidence="4" id="KW-1003">Cell membrane</keyword>
<dbReference type="PANTHER" id="PTHR44936:SF5">
    <property type="entry name" value="SENSOR HISTIDINE KINASE ENVZ"/>
    <property type="match status" value="1"/>
</dbReference>
<evidence type="ECO:0000256" key="9">
    <source>
        <dbReference type="ARBA" id="ARBA00022741"/>
    </source>
</evidence>
<reference evidence="18 19" key="1">
    <citation type="submission" date="2021-07" db="EMBL/GenBank/DDBJ databases">
        <title>Sphingomonas sp.</title>
        <authorList>
            <person name="Feng G."/>
            <person name="Li J."/>
            <person name="Pan M."/>
        </authorList>
    </citation>
    <scope>NUCLEOTIDE SEQUENCE [LARGE SCALE GENOMIC DNA]</scope>
    <source>
        <strain evidence="18 19">RRHST34</strain>
    </source>
</reference>
<evidence type="ECO:0000313" key="18">
    <source>
        <dbReference type="EMBL" id="MBW6529879.1"/>
    </source>
</evidence>